<keyword evidence="9" id="KW-1185">Reference proteome</keyword>
<accession>G2E3T4</accession>
<feature type="domain" description="Flagellin C-terminal" evidence="7">
    <location>
        <begin position="408"/>
        <end position="491"/>
    </location>
</feature>
<dbReference type="Gene3D" id="1.20.1330.10">
    <property type="entry name" value="f41 fragment of flagellin, N-terminal domain"/>
    <property type="match status" value="2"/>
</dbReference>
<dbReference type="EMBL" id="AFWT01000021">
    <property type="protein sequence ID" value="EGV30026.1"/>
    <property type="molecule type" value="Genomic_DNA"/>
</dbReference>
<evidence type="ECO:0000259" key="6">
    <source>
        <dbReference type="Pfam" id="PF00669"/>
    </source>
</evidence>
<protein>
    <recommendedName>
        <fullName evidence="4">Flagellin</fullName>
    </recommendedName>
</protein>
<dbReference type="PRINTS" id="PR00207">
    <property type="entry name" value="FLAGELLIN"/>
</dbReference>
<organism evidence="8 9">
    <name type="scientific">Thiorhodococcus drewsii AZ1</name>
    <dbReference type="NCBI Taxonomy" id="765913"/>
    <lineage>
        <taxon>Bacteria</taxon>
        <taxon>Pseudomonadati</taxon>
        <taxon>Pseudomonadota</taxon>
        <taxon>Gammaproteobacteria</taxon>
        <taxon>Chromatiales</taxon>
        <taxon>Chromatiaceae</taxon>
        <taxon>Thiorhodococcus</taxon>
    </lineage>
</organism>
<dbReference type="Gene3D" id="6.10.10.10">
    <property type="entry name" value="Flagellar export chaperone, C-terminal domain"/>
    <property type="match status" value="1"/>
</dbReference>
<dbReference type="InterPro" id="IPR001029">
    <property type="entry name" value="Flagellin_N"/>
</dbReference>
<evidence type="ECO:0000256" key="3">
    <source>
        <dbReference type="ARBA" id="ARBA00023143"/>
    </source>
</evidence>
<dbReference type="GO" id="GO:0005198">
    <property type="term" value="F:structural molecule activity"/>
    <property type="evidence" value="ECO:0007669"/>
    <property type="project" value="UniProtKB-UniRule"/>
</dbReference>
<dbReference type="InterPro" id="IPR046358">
    <property type="entry name" value="Flagellin_C"/>
</dbReference>
<feature type="region of interest" description="Disordered" evidence="5">
    <location>
        <begin position="145"/>
        <end position="175"/>
    </location>
</feature>
<keyword evidence="8" id="KW-0282">Flagellum</keyword>
<evidence type="ECO:0000313" key="8">
    <source>
        <dbReference type="EMBL" id="EGV30026.1"/>
    </source>
</evidence>
<feature type="domain" description="Flagellin N-terminal" evidence="6">
    <location>
        <begin position="7"/>
        <end position="141"/>
    </location>
</feature>
<dbReference type="STRING" id="765913.ThidrDRAFT_2947"/>
<keyword evidence="8" id="KW-0969">Cilium</keyword>
<dbReference type="Pfam" id="PF00700">
    <property type="entry name" value="Flagellin_C"/>
    <property type="match status" value="1"/>
</dbReference>
<evidence type="ECO:0000259" key="7">
    <source>
        <dbReference type="Pfam" id="PF00700"/>
    </source>
</evidence>
<evidence type="ECO:0000256" key="1">
    <source>
        <dbReference type="ARBA" id="ARBA00005709"/>
    </source>
</evidence>
<proteinExistence type="inferred from homology"/>
<dbReference type="AlphaFoldDB" id="G2E3T4"/>
<dbReference type="GO" id="GO:0005576">
    <property type="term" value="C:extracellular region"/>
    <property type="evidence" value="ECO:0007669"/>
    <property type="project" value="UniProtKB-SubCell"/>
</dbReference>
<evidence type="ECO:0000313" key="9">
    <source>
        <dbReference type="Proteomes" id="UP000004200"/>
    </source>
</evidence>
<sequence length="497" mass="53017">MVSLSLNTNLSSLSNQNRISRNQAKLEQAIEQASSGLRINSAKDDAAGMEVSNGMSSTLAVSNALARNINDGISLTQVADSALKGIDGILQRARELAVQSNTGTLSANDRRILNYEFLHLASEVDSLAENTEIFGIYPLKGRVQPEPVETEPVKPPPAPEPDAGETPHISDQLANNGPWKNFSSGIVPIAYIPAGAVNVTIDIDDNGADDDIQIFTKDGKHLAGTPIATDSVWASHASTTPTDIESNVFLESHGFDTGATYDDTQLLDGTASFALTDPLPLQSTYNGMSIGYSGDGHSGGSLNERISIDQTTEPLLIMVVGTGAFDAKASWDAMPAPGTAPPTIPVTPEPTEPPPAAVDDEALKIVVEAHYGGTPTTIEVEKTPATTKDLELEDIEIDPFEKARKALEALNSAIDRIAEYRSQYGAIQERLDSALNSLYDTHEKLSTATSRIMDADYAQVTAELSRSNILMNANLAMQAQANKSPQLILELVQQLKP</sequence>
<evidence type="ECO:0000256" key="5">
    <source>
        <dbReference type="SAM" id="MobiDB-lite"/>
    </source>
</evidence>
<keyword evidence="3 4" id="KW-0975">Bacterial flagellum</keyword>
<gene>
    <name evidence="8" type="ORF">ThidrDRAFT_2947</name>
</gene>
<comment type="subcellular location">
    <subcellularLocation>
        <location evidence="4">Secreted</location>
    </subcellularLocation>
    <subcellularLocation>
        <location evidence="4">Bacterial flagellum</location>
    </subcellularLocation>
</comment>
<evidence type="ECO:0000256" key="2">
    <source>
        <dbReference type="ARBA" id="ARBA00022525"/>
    </source>
</evidence>
<dbReference type="InterPro" id="IPR042187">
    <property type="entry name" value="Flagellin_C_sub2"/>
</dbReference>
<name>G2E3T4_9GAMM</name>
<keyword evidence="8" id="KW-0966">Cell projection</keyword>
<dbReference type="SUPFAM" id="SSF64518">
    <property type="entry name" value="Phase 1 flagellin"/>
    <property type="match status" value="1"/>
</dbReference>
<dbReference type="PANTHER" id="PTHR42792:SF2">
    <property type="entry name" value="FLAGELLIN"/>
    <property type="match status" value="1"/>
</dbReference>
<dbReference type="InterPro" id="IPR001492">
    <property type="entry name" value="Flagellin"/>
</dbReference>
<comment type="caution">
    <text evidence="8">The sequence shown here is derived from an EMBL/GenBank/DDBJ whole genome shotgun (WGS) entry which is preliminary data.</text>
</comment>
<dbReference type="Proteomes" id="UP000004200">
    <property type="component" value="Unassembled WGS sequence"/>
</dbReference>
<evidence type="ECO:0000256" key="4">
    <source>
        <dbReference type="RuleBase" id="RU362073"/>
    </source>
</evidence>
<keyword evidence="2 4" id="KW-0964">Secreted</keyword>
<dbReference type="PANTHER" id="PTHR42792">
    <property type="entry name" value="FLAGELLIN"/>
    <property type="match status" value="1"/>
</dbReference>
<comment type="function">
    <text evidence="4">Flagellin is the subunit protein which polymerizes to form the filaments of bacterial flagella.</text>
</comment>
<comment type="similarity">
    <text evidence="1 4">Belongs to the bacterial flagellin family.</text>
</comment>
<dbReference type="eggNOG" id="COG1344">
    <property type="taxonomic scope" value="Bacteria"/>
</dbReference>
<reference evidence="8 9" key="1">
    <citation type="submission" date="2011-06" db="EMBL/GenBank/DDBJ databases">
        <title>The draft genome of Thiorhodococcus drewsii AZ1.</title>
        <authorList>
            <consortium name="US DOE Joint Genome Institute (JGI-PGF)"/>
            <person name="Lucas S."/>
            <person name="Han J."/>
            <person name="Lapidus A."/>
            <person name="Cheng J.-F."/>
            <person name="Goodwin L."/>
            <person name="Pitluck S."/>
            <person name="Peters L."/>
            <person name="Land M.L."/>
            <person name="Hauser L."/>
            <person name="Vogl K."/>
            <person name="Liu Z."/>
            <person name="Imhoff J."/>
            <person name="Thiel V."/>
            <person name="Frigaard N.-U."/>
            <person name="Bryant D.A."/>
            <person name="Woyke T.J."/>
        </authorList>
    </citation>
    <scope>NUCLEOTIDE SEQUENCE [LARGE SCALE GENOMIC DNA]</scope>
    <source>
        <strain evidence="8 9">AZ1</strain>
    </source>
</reference>
<dbReference type="Pfam" id="PF00669">
    <property type="entry name" value="Flagellin_N"/>
    <property type="match status" value="1"/>
</dbReference>
<dbReference type="GO" id="GO:0009288">
    <property type="term" value="C:bacterial-type flagellum"/>
    <property type="evidence" value="ECO:0007669"/>
    <property type="project" value="UniProtKB-SubCell"/>
</dbReference>